<organism evidence="1 2">
    <name type="scientific">Maribacter orientalis</name>
    <dbReference type="NCBI Taxonomy" id="228957"/>
    <lineage>
        <taxon>Bacteria</taxon>
        <taxon>Pseudomonadati</taxon>
        <taxon>Bacteroidota</taxon>
        <taxon>Flavobacteriia</taxon>
        <taxon>Flavobacteriales</taxon>
        <taxon>Flavobacteriaceae</taxon>
        <taxon>Maribacter</taxon>
    </lineage>
</organism>
<keyword evidence="2" id="KW-1185">Reference proteome</keyword>
<evidence type="ECO:0000313" key="1">
    <source>
        <dbReference type="EMBL" id="SEL96061.1"/>
    </source>
</evidence>
<accession>A0A1H7UGH1</accession>
<dbReference type="RefSeq" id="WP_091625803.1">
    <property type="nucleotide sequence ID" value="NZ_FNZN01000007.1"/>
</dbReference>
<dbReference type="Pfam" id="PF19643">
    <property type="entry name" value="DUF6146"/>
    <property type="match status" value="1"/>
</dbReference>
<gene>
    <name evidence="1" type="ORF">SAMN04488008_107113</name>
</gene>
<dbReference type="Proteomes" id="UP000198990">
    <property type="component" value="Unassembled WGS sequence"/>
</dbReference>
<dbReference type="OrthoDB" id="1119488at2"/>
<dbReference type="AlphaFoldDB" id="A0A1H7UGH1"/>
<reference evidence="2" key="1">
    <citation type="submission" date="2016-10" db="EMBL/GenBank/DDBJ databases">
        <authorList>
            <person name="Varghese N."/>
            <person name="Submissions S."/>
        </authorList>
    </citation>
    <scope>NUCLEOTIDE SEQUENCE [LARGE SCALE GENOMIC DNA]</scope>
    <source>
        <strain evidence="2">DSM 16471</strain>
    </source>
</reference>
<dbReference type="InterPro" id="IPR046144">
    <property type="entry name" value="DUF6146"/>
</dbReference>
<evidence type="ECO:0000313" key="2">
    <source>
        <dbReference type="Proteomes" id="UP000198990"/>
    </source>
</evidence>
<dbReference type="STRING" id="228957.SAMN04488008_107113"/>
<name>A0A1H7UGH1_9FLAO</name>
<proteinExistence type="predicted"/>
<sequence length="156" mass="18620">MKKRKNKSALLNFIIILIFAIILINCGSSKESLSISNAEKKAFEQVKGDTITISSDKTEYEIIIIEPGFYTWLNSIAKPEGYYSQSFLENRNYLMVLEWNQRVLQPMRYNPNLYELQIDYSQNIDYGYEVNYKLYNYFIYFQRKYNQRLGPFIPRI</sequence>
<dbReference type="EMBL" id="FNZN01000007">
    <property type="protein sequence ID" value="SEL96061.1"/>
    <property type="molecule type" value="Genomic_DNA"/>
</dbReference>
<protein>
    <submittedName>
        <fullName evidence="1">Uncharacterized protein</fullName>
    </submittedName>
</protein>